<dbReference type="AlphaFoldDB" id="A0A0A9DKT1"/>
<reference evidence="1" key="2">
    <citation type="journal article" date="2015" name="Data Brief">
        <title>Shoot transcriptome of the giant reed, Arundo donax.</title>
        <authorList>
            <person name="Barrero R.A."/>
            <person name="Guerrero F.D."/>
            <person name="Moolhuijzen P."/>
            <person name="Goolsby J.A."/>
            <person name="Tidwell J."/>
            <person name="Bellgard S.E."/>
            <person name="Bellgard M.I."/>
        </authorList>
    </citation>
    <scope>NUCLEOTIDE SEQUENCE</scope>
    <source>
        <tissue evidence="1">Shoot tissue taken approximately 20 cm above the soil surface</tissue>
    </source>
</reference>
<proteinExistence type="predicted"/>
<evidence type="ECO:0000313" key="1">
    <source>
        <dbReference type="EMBL" id="JAD89169.1"/>
    </source>
</evidence>
<name>A0A0A9DKT1_ARUDO</name>
<sequence>MLPGEISLTKNVPRAAVSATNILSCCWHIFYPFSFCIRGIGVGWQQGQDWCHYKWLIQDRYQAMQVNVQ</sequence>
<reference evidence="1" key="1">
    <citation type="submission" date="2014-09" db="EMBL/GenBank/DDBJ databases">
        <authorList>
            <person name="Magalhaes I.L.F."/>
            <person name="Oliveira U."/>
            <person name="Santos F.R."/>
            <person name="Vidigal T.H.D.A."/>
            <person name="Brescovit A.D."/>
            <person name="Santos A.J."/>
        </authorList>
    </citation>
    <scope>NUCLEOTIDE SEQUENCE</scope>
    <source>
        <tissue evidence="1">Shoot tissue taken approximately 20 cm above the soil surface</tissue>
    </source>
</reference>
<organism evidence="1">
    <name type="scientific">Arundo donax</name>
    <name type="common">Giant reed</name>
    <name type="synonym">Donax arundinaceus</name>
    <dbReference type="NCBI Taxonomy" id="35708"/>
    <lineage>
        <taxon>Eukaryota</taxon>
        <taxon>Viridiplantae</taxon>
        <taxon>Streptophyta</taxon>
        <taxon>Embryophyta</taxon>
        <taxon>Tracheophyta</taxon>
        <taxon>Spermatophyta</taxon>
        <taxon>Magnoliopsida</taxon>
        <taxon>Liliopsida</taxon>
        <taxon>Poales</taxon>
        <taxon>Poaceae</taxon>
        <taxon>PACMAD clade</taxon>
        <taxon>Arundinoideae</taxon>
        <taxon>Arundineae</taxon>
        <taxon>Arundo</taxon>
    </lineage>
</organism>
<protein>
    <submittedName>
        <fullName evidence="1">Uncharacterized protein</fullName>
    </submittedName>
</protein>
<accession>A0A0A9DKT1</accession>
<dbReference type="EMBL" id="GBRH01208726">
    <property type="protein sequence ID" value="JAD89169.1"/>
    <property type="molecule type" value="Transcribed_RNA"/>
</dbReference>